<evidence type="ECO:0000313" key="3">
    <source>
        <dbReference type="EMBL" id="OGG49705.1"/>
    </source>
</evidence>
<dbReference type="InterPro" id="IPR013766">
    <property type="entry name" value="Thioredoxin_domain"/>
</dbReference>
<keyword evidence="1" id="KW-1133">Transmembrane helix</keyword>
<dbReference type="STRING" id="1798482.A2763_02935"/>
<keyword evidence="1" id="KW-0472">Membrane</keyword>
<keyword evidence="1" id="KW-0812">Transmembrane</keyword>
<comment type="caution">
    <text evidence="3">The sequence shown here is derived from an EMBL/GenBank/DDBJ whole genome shotgun (WGS) entry which is preliminary data.</text>
</comment>
<feature type="domain" description="Thioredoxin" evidence="2">
    <location>
        <begin position="38"/>
        <end position="117"/>
    </location>
</feature>
<dbReference type="CDD" id="cd02961">
    <property type="entry name" value="PDI_a_family"/>
    <property type="match status" value="1"/>
</dbReference>
<name>A0A1F6CKN9_9BACT</name>
<dbReference type="EMBL" id="MFKV01000028">
    <property type="protein sequence ID" value="OGG49705.1"/>
    <property type="molecule type" value="Genomic_DNA"/>
</dbReference>
<dbReference type="Gene3D" id="3.40.30.10">
    <property type="entry name" value="Glutaredoxin"/>
    <property type="match status" value="1"/>
</dbReference>
<evidence type="ECO:0000259" key="2">
    <source>
        <dbReference type="Pfam" id="PF00085"/>
    </source>
</evidence>
<dbReference type="PANTHER" id="PTHR34573:SF1">
    <property type="entry name" value="VITAMIN K EPOXIDE REDUCTASE DOMAIN-CONTAINING PROTEIN"/>
    <property type="match status" value="1"/>
</dbReference>
<protein>
    <recommendedName>
        <fullName evidence="2">Thioredoxin domain-containing protein</fullName>
    </recommendedName>
</protein>
<dbReference type="Proteomes" id="UP000178370">
    <property type="component" value="Unassembled WGS sequence"/>
</dbReference>
<reference evidence="3 4" key="1">
    <citation type="journal article" date="2016" name="Nat. Commun.">
        <title>Thousands of microbial genomes shed light on interconnected biogeochemical processes in an aquifer system.</title>
        <authorList>
            <person name="Anantharaman K."/>
            <person name="Brown C.T."/>
            <person name="Hug L.A."/>
            <person name="Sharon I."/>
            <person name="Castelle C.J."/>
            <person name="Probst A.J."/>
            <person name="Thomas B.C."/>
            <person name="Singh A."/>
            <person name="Wilkins M.J."/>
            <person name="Karaoz U."/>
            <person name="Brodie E.L."/>
            <person name="Williams K.H."/>
            <person name="Hubbard S.S."/>
            <person name="Banfield J.F."/>
        </authorList>
    </citation>
    <scope>NUCLEOTIDE SEQUENCE [LARGE SCALE GENOMIC DNA]</scope>
</reference>
<sequence>MTKGVLIFWGIIIAVILGSMGFLLFAKAGPGKLDTFAQCLKDKGVVFYGAFWCPHCQKTKGLFGSSAKLLPYVECSTPNGQDQTQICKDKGITSYPTWTFPNATTTLTGERTLEELSAVSGCPLPQQ</sequence>
<dbReference type="Pfam" id="PF00085">
    <property type="entry name" value="Thioredoxin"/>
    <property type="match status" value="1"/>
</dbReference>
<accession>A0A1F6CKN9</accession>
<dbReference type="AlphaFoldDB" id="A0A1F6CKN9"/>
<gene>
    <name evidence="3" type="ORF">A2763_02935</name>
</gene>
<proteinExistence type="predicted"/>
<evidence type="ECO:0000313" key="4">
    <source>
        <dbReference type="Proteomes" id="UP000178370"/>
    </source>
</evidence>
<dbReference type="SUPFAM" id="SSF52833">
    <property type="entry name" value="Thioredoxin-like"/>
    <property type="match status" value="1"/>
</dbReference>
<dbReference type="InterPro" id="IPR036249">
    <property type="entry name" value="Thioredoxin-like_sf"/>
</dbReference>
<evidence type="ECO:0000256" key="1">
    <source>
        <dbReference type="SAM" id="Phobius"/>
    </source>
</evidence>
<organism evidence="3 4">
    <name type="scientific">Candidatus Kaiserbacteria bacterium RIFCSPHIGHO2_01_FULL_54_36</name>
    <dbReference type="NCBI Taxonomy" id="1798482"/>
    <lineage>
        <taxon>Bacteria</taxon>
        <taxon>Candidatus Kaiseribacteriota</taxon>
    </lineage>
</organism>
<feature type="transmembrane region" description="Helical" evidence="1">
    <location>
        <begin position="6"/>
        <end position="26"/>
    </location>
</feature>
<dbReference type="PANTHER" id="PTHR34573">
    <property type="entry name" value="VKC DOMAIN-CONTAINING PROTEIN"/>
    <property type="match status" value="1"/>
</dbReference>